<feature type="region of interest" description="Disordered" evidence="1">
    <location>
        <begin position="265"/>
        <end position="336"/>
    </location>
</feature>
<dbReference type="GO" id="GO:0000725">
    <property type="term" value="P:recombinational repair"/>
    <property type="evidence" value="ECO:0007669"/>
    <property type="project" value="InterPro"/>
</dbReference>
<dbReference type="EnsemblPlants" id="Kaladp0067s0264.1.v1.1">
    <property type="protein sequence ID" value="Kaladp0067s0264.1.v1.1.CDS.1"/>
    <property type="gene ID" value="Kaladp0067s0264.v1.1"/>
</dbReference>
<dbReference type="Gramene" id="Kaladp0067s0264.1.v1.1">
    <property type="protein sequence ID" value="Kaladp0067s0264.1.v1.1.CDS.1"/>
    <property type="gene ID" value="Kaladp0067s0264.v1.1"/>
</dbReference>
<accession>A0A7N0UHZ7</accession>
<organism evidence="3 4">
    <name type="scientific">Kalanchoe fedtschenkoi</name>
    <name type="common">Lavender scallops</name>
    <name type="synonym">South American air plant</name>
    <dbReference type="NCBI Taxonomy" id="63787"/>
    <lineage>
        <taxon>Eukaryota</taxon>
        <taxon>Viridiplantae</taxon>
        <taxon>Streptophyta</taxon>
        <taxon>Embryophyta</taxon>
        <taxon>Tracheophyta</taxon>
        <taxon>Spermatophyta</taxon>
        <taxon>Magnoliopsida</taxon>
        <taxon>eudicotyledons</taxon>
        <taxon>Gunneridae</taxon>
        <taxon>Pentapetalae</taxon>
        <taxon>Saxifragales</taxon>
        <taxon>Crassulaceae</taxon>
        <taxon>Kalanchoe</taxon>
    </lineage>
</organism>
<dbReference type="PANTHER" id="PTHR14523">
    <property type="entry name" value="UNCHARACTERIZED PROTEIN C17ORF53 HOMOLOG"/>
    <property type="match status" value="1"/>
</dbReference>
<evidence type="ECO:0000259" key="2">
    <source>
        <dbReference type="Pfam" id="PF15072"/>
    </source>
</evidence>
<name>A0A7N0UHZ7_KALFE</name>
<dbReference type="AlphaFoldDB" id="A0A7N0UHZ7"/>
<dbReference type="Pfam" id="PF15072">
    <property type="entry name" value="HROB"/>
    <property type="match status" value="1"/>
</dbReference>
<protein>
    <recommendedName>
        <fullName evidence="2">Homologous recombination OB-fold protein OB-fold domain-containing protein</fullName>
    </recommendedName>
</protein>
<dbReference type="Proteomes" id="UP000594263">
    <property type="component" value="Unplaced"/>
</dbReference>
<dbReference type="InterPro" id="IPR058570">
    <property type="entry name" value="HROB_OB"/>
</dbReference>
<feature type="region of interest" description="Disordered" evidence="1">
    <location>
        <begin position="1"/>
        <end position="34"/>
    </location>
</feature>
<feature type="compositionally biased region" description="Polar residues" evidence="1">
    <location>
        <begin position="294"/>
        <end position="314"/>
    </location>
</feature>
<evidence type="ECO:0000256" key="1">
    <source>
        <dbReference type="SAM" id="MobiDB-lite"/>
    </source>
</evidence>
<dbReference type="OMA" id="RTIECSA"/>
<reference evidence="3" key="1">
    <citation type="submission" date="2021-01" db="UniProtKB">
        <authorList>
            <consortium name="EnsemblPlants"/>
        </authorList>
    </citation>
    <scope>IDENTIFICATION</scope>
</reference>
<evidence type="ECO:0000313" key="4">
    <source>
        <dbReference type="Proteomes" id="UP000594263"/>
    </source>
</evidence>
<dbReference type="PANTHER" id="PTHR14523:SF1">
    <property type="entry name" value="HOMOLOGOUS RECOMBINATION OB-FOLD PROTEIN"/>
    <property type="match status" value="1"/>
</dbReference>
<feature type="compositionally biased region" description="Polar residues" evidence="1">
    <location>
        <begin position="18"/>
        <end position="30"/>
    </location>
</feature>
<keyword evidence="4" id="KW-1185">Reference proteome</keyword>
<feature type="domain" description="Homologous recombination OB-fold protein OB-fold" evidence="2">
    <location>
        <begin position="120"/>
        <end position="204"/>
    </location>
</feature>
<sequence>MEAPSDSHLPSTLVGPCNPQQRHTFTQPSPSAKRPRLVAETLLPCLSIPGPAGAVQAALRRTHQIRETASEEDEIPTQRLIDATSKFDDNDFKRSCWVAAIGSTTTSTPLGSINNSPTQRLSMVVAMVTTCTPNGFGDLMATLKDPTATLSASIHRNVFTDRNHARDLDVGAVLVLQNVCVFSPRSDCYLNITKKNIVKIFPKDFESSSNNDSGSEAAIECRAPAAIVISQMAHNSSYSLGNGVASRVITSQVYGTAQGCASPLNDDVDKNSSIKDAASRVPQNMEKGKEPTRDTTLLGSSTDTNASTQASVKNDNYPPASLLKQPGQASSLAVESDGAIKQMHSLASLSSLPQWTDEQLEQLFVDD</sequence>
<proteinExistence type="predicted"/>
<evidence type="ECO:0000313" key="3">
    <source>
        <dbReference type="EnsemblPlants" id="Kaladp0067s0264.1.v1.1.CDS.1"/>
    </source>
</evidence>
<dbReference type="InterPro" id="IPR028045">
    <property type="entry name" value="HROB"/>
</dbReference>